<dbReference type="PANTHER" id="PTHR11820:SF112">
    <property type="entry name" value="FUMARYLACETOACETATE HYDROLASE FAMILY PROTEIN (AFU_ORTHOLOGUE AFUA_1G02370)-RELATED"/>
    <property type="match status" value="1"/>
</dbReference>
<evidence type="ECO:0000259" key="2">
    <source>
        <dbReference type="Pfam" id="PF01557"/>
    </source>
</evidence>
<proteinExistence type="predicted"/>
<evidence type="ECO:0000313" key="3">
    <source>
        <dbReference type="EMBL" id="MFC7291126.1"/>
    </source>
</evidence>
<dbReference type="PANTHER" id="PTHR11820">
    <property type="entry name" value="ACYLPYRUVASE"/>
    <property type="match status" value="1"/>
</dbReference>
<feature type="domain" description="Fumarylacetoacetase-like C-terminal" evidence="2">
    <location>
        <begin position="45"/>
        <end position="249"/>
    </location>
</feature>
<comment type="caution">
    <text evidence="3">The sequence shown here is derived from an EMBL/GenBank/DDBJ whole genome shotgun (WGS) entry which is preliminary data.</text>
</comment>
<dbReference type="RefSeq" id="WP_382166320.1">
    <property type="nucleotide sequence ID" value="NZ_JBHTBR010000002.1"/>
</dbReference>
<keyword evidence="3" id="KW-0378">Hydrolase</keyword>
<dbReference type="InterPro" id="IPR036663">
    <property type="entry name" value="Fumarylacetoacetase_C_sf"/>
</dbReference>
<sequence>MSTSIVDIIRNWEDTRTILERAQNDAPKYALSTVKLHAPIPRPVKVMAIAKNYAAHAAEMNGEVSPVQNWFCKQVTSINDPFAPVMMPVVSDQLDYEAELVVVIGKYGRNVPANRAHEIIGGYMAGCDYTIRDWQKAVPNFTMGKGFDSHAPIGPYLVTPDEIENIENVRIRCYVNDELRQDGCVKDMMFSIADQIAHLSAAMTLEPGDIIFTGTPAGVGQGFKPPRYLKVGDQVRVEIDEIGAMSAEIMAESGECVISTSKHA</sequence>
<dbReference type="Pfam" id="PF01557">
    <property type="entry name" value="FAA_hydrolase"/>
    <property type="match status" value="1"/>
</dbReference>
<evidence type="ECO:0000256" key="1">
    <source>
        <dbReference type="ARBA" id="ARBA00022723"/>
    </source>
</evidence>
<evidence type="ECO:0000313" key="4">
    <source>
        <dbReference type="Proteomes" id="UP001596492"/>
    </source>
</evidence>
<dbReference type="EMBL" id="JBHTBR010000002">
    <property type="protein sequence ID" value="MFC7291126.1"/>
    <property type="molecule type" value="Genomic_DNA"/>
</dbReference>
<organism evidence="3 4">
    <name type="scientific">Hirschia litorea</name>
    <dbReference type="NCBI Taxonomy" id="1199156"/>
    <lineage>
        <taxon>Bacteria</taxon>
        <taxon>Pseudomonadati</taxon>
        <taxon>Pseudomonadota</taxon>
        <taxon>Alphaproteobacteria</taxon>
        <taxon>Hyphomonadales</taxon>
        <taxon>Hyphomonadaceae</taxon>
        <taxon>Hirschia</taxon>
    </lineage>
</organism>
<dbReference type="GO" id="GO:0016787">
    <property type="term" value="F:hydrolase activity"/>
    <property type="evidence" value="ECO:0007669"/>
    <property type="project" value="UniProtKB-KW"/>
</dbReference>
<keyword evidence="1" id="KW-0479">Metal-binding</keyword>
<dbReference type="Proteomes" id="UP001596492">
    <property type="component" value="Unassembled WGS sequence"/>
</dbReference>
<dbReference type="Gene3D" id="3.90.850.10">
    <property type="entry name" value="Fumarylacetoacetase-like, C-terminal domain"/>
    <property type="match status" value="1"/>
</dbReference>
<accession>A0ABW2IJ25</accession>
<reference evidence="4" key="1">
    <citation type="journal article" date="2019" name="Int. J. Syst. Evol. Microbiol.">
        <title>The Global Catalogue of Microorganisms (GCM) 10K type strain sequencing project: providing services to taxonomists for standard genome sequencing and annotation.</title>
        <authorList>
            <consortium name="The Broad Institute Genomics Platform"/>
            <consortium name="The Broad Institute Genome Sequencing Center for Infectious Disease"/>
            <person name="Wu L."/>
            <person name="Ma J."/>
        </authorList>
    </citation>
    <scope>NUCLEOTIDE SEQUENCE [LARGE SCALE GENOMIC DNA]</scope>
    <source>
        <strain evidence="4">CCUG 51308</strain>
    </source>
</reference>
<gene>
    <name evidence="3" type="ORF">ACFQS8_05825</name>
</gene>
<dbReference type="SUPFAM" id="SSF56529">
    <property type="entry name" value="FAH"/>
    <property type="match status" value="1"/>
</dbReference>
<dbReference type="InterPro" id="IPR011234">
    <property type="entry name" value="Fumarylacetoacetase-like_C"/>
</dbReference>
<keyword evidence="4" id="KW-1185">Reference proteome</keyword>
<name>A0ABW2IJ25_9PROT</name>
<protein>
    <submittedName>
        <fullName evidence="3">Fumarylacetoacetate hydrolase family protein</fullName>
    </submittedName>
</protein>